<organism evidence="1 2">
    <name type="scientific">Flavimaribacter sediminis</name>
    <dbReference type="NCBI Taxonomy" id="2865987"/>
    <lineage>
        <taxon>Bacteria</taxon>
        <taxon>Pseudomonadati</taxon>
        <taxon>Pseudomonadota</taxon>
        <taxon>Alphaproteobacteria</taxon>
        <taxon>Hyphomicrobiales</taxon>
        <taxon>Rhizobiaceae</taxon>
        <taxon>Flavimaribacter</taxon>
    </lineage>
</organism>
<dbReference type="AlphaFoldDB" id="A0AAE2ZIT5"/>
<comment type="caution">
    <text evidence="1">The sequence shown here is derived from an EMBL/GenBank/DDBJ whole genome shotgun (WGS) entry which is preliminary data.</text>
</comment>
<proteinExistence type="predicted"/>
<keyword evidence="2" id="KW-1185">Reference proteome</keyword>
<evidence type="ECO:0000313" key="1">
    <source>
        <dbReference type="EMBL" id="MBW8636986.1"/>
    </source>
</evidence>
<dbReference type="EMBL" id="JAICBX010000001">
    <property type="protein sequence ID" value="MBW8636986.1"/>
    <property type="molecule type" value="Genomic_DNA"/>
</dbReference>
<gene>
    <name evidence="1" type="ORF">K1W69_07280</name>
</gene>
<reference evidence="1" key="1">
    <citation type="submission" date="2021-08" db="EMBL/GenBank/DDBJ databases">
        <title>Hoeflea bacterium WL0058 sp. nov., isolated from the sediment.</title>
        <authorList>
            <person name="Wang L."/>
            <person name="Zhang D."/>
        </authorList>
    </citation>
    <scope>NUCLEOTIDE SEQUENCE</scope>
    <source>
        <strain evidence="1">WL0058</strain>
    </source>
</reference>
<accession>A0AAE2ZIT5</accession>
<dbReference type="Proteomes" id="UP001196509">
    <property type="component" value="Unassembled WGS sequence"/>
</dbReference>
<dbReference type="RefSeq" id="WP_220227624.1">
    <property type="nucleotide sequence ID" value="NZ_JAICBX010000001.1"/>
</dbReference>
<sequence length="106" mass="11756">MFVSVQAGDDFTSPGFVENAIDDPPFLAVFEFRLMLQAEFKIGQSLTGPMPGRQIVAQNAIERKIIFSLAVNFGGARFGVGLSLFLQSMGVKERSNIFVLKFLKFF</sequence>
<name>A0AAE2ZIT5_9HYPH</name>
<protein>
    <submittedName>
        <fullName evidence="1">Uncharacterized protein</fullName>
    </submittedName>
</protein>
<evidence type="ECO:0000313" key="2">
    <source>
        <dbReference type="Proteomes" id="UP001196509"/>
    </source>
</evidence>